<feature type="transmembrane region" description="Helical" evidence="2">
    <location>
        <begin position="73"/>
        <end position="91"/>
    </location>
</feature>
<evidence type="ECO:0000313" key="4">
    <source>
        <dbReference type="EMBL" id="AGA65909.1"/>
    </source>
</evidence>
<dbReference type="KEGG" id="bpip:BPP43_02995"/>
<evidence type="ECO:0000259" key="3">
    <source>
        <dbReference type="PROSITE" id="PS50076"/>
    </source>
</evidence>
<organism evidence="4 5">
    <name type="scientific">Brachyspira pilosicoli P43/6/78</name>
    <dbReference type="NCBI Taxonomy" id="1042417"/>
    <lineage>
        <taxon>Bacteria</taxon>
        <taxon>Pseudomonadati</taxon>
        <taxon>Spirochaetota</taxon>
        <taxon>Spirochaetia</taxon>
        <taxon>Brachyspirales</taxon>
        <taxon>Brachyspiraceae</taxon>
        <taxon>Brachyspira</taxon>
    </lineage>
</organism>
<feature type="domain" description="J" evidence="3">
    <location>
        <begin position="2"/>
        <end position="67"/>
    </location>
</feature>
<dbReference type="Proteomes" id="UP000010793">
    <property type="component" value="Chromosome"/>
</dbReference>
<reference evidence="4 5" key="1">
    <citation type="journal article" date="2013" name="Genome Announc.">
        <title>Complete Genome Sequence of the Porcine Strain Brachyspira pilosicoli P43/6/78(T.).</title>
        <authorList>
            <person name="Lin C."/>
            <person name="den Bakker H.C."/>
            <person name="Suzuki H."/>
            <person name="Lefebure T."/>
            <person name="Ponnala L."/>
            <person name="Sun Q."/>
            <person name="Stanhope M.J."/>
            <person name="Wiedmann M."/>
            <person name="Duhamel G.E."/>
        </authorList>
    </citation>
    <scope>NUCLEOTIDE SEQUENCE [LARGE SCALE GENOMIC DNA]</scope>
    <source>
        <strain evidence="4 5">P43/6/78</strain>
    </source>
</reference>
<sequence length="95" mass="10903">MDYYKILNVNILASEEKIKKSYRELAKLYHPDRNAGDDVAADKFKEITEAYDVLSDKKKRMEYNIKYLANNKYVITGLAALGLGVSIIIGSKRRK</sequence>
<dbReference type="EMBL" id="CP002873">
    <property type="protein sequence ID" value="AGA65909.1"/>
    <property type="molecule type" value="Genomic_DNA"/>
</dbReference>
<dbReference type="Pfam" id="PF00226">
    <property type="entry name" value="DnaJ"/>
    <property type="match status" value="1"/>
</dbReference>
<dbReference type="InterPro" id="IPR001623">
    <property type="entry name" value="DnaJ_domain"/>
</dbReference>
<dbReference type="CDD" id="cd06257">
    <property type="entry name" value="DnaJ"/>
    <property type="match status" value="1"/>
</dbReference>
<dbReference type="AlphaFoldDB" id="A0A3B6VTJ9"/>
<gene>
    <name evidence="4" type="ORF">BPP43_02995</name>
</gene>
<evidence type="ECO:0000256" key="2">
    <source>
        <dbReference type="SAM" id="Phobius"/>
    </source>
</evidence>
<keyword evidence="1" id="KW-0143">Chaperone</keyword>
<dbReference type="PROSITE" id="PS00636">
    <property type="entry name" value="DNAJ_1"/>
    <property type="match status" value="1"/>
</dbReference>
<name>A0A3B6VTJ9_BRAPL</name>
<dbReference type="InterPro" id="IPR036869">
    <property type="entry name" value="J_dom_sf"/>
</dbReference>
<dbReference type="PRINTS" id="PR00625">
    <property type="entry name" value="JDOMAIN"/>
</dbReference>
<dbReference type="SUPFAM" id="SSF46565">
    <property type="entry name" value="Chaperone J-domain"/>
    <property type="match status" value="1"/>
</dbReference>
<keyword evidence="2" id="KW-1133">Transmembrane helix</keyword>
<keyword evidence="2" id="KW-0812">Transmembrane</keyword>
<keyword evidence="5" id="KW-1185">Reference proteome</keyword>
<protein>
    <submittedName>
        <fullName evidence="4">Putative chaperone protein DnaJ</fullName>
    </submittedName>
</protein>
<dbReference type="InterPro" id="IPR051938">
    <property type="entry name" value="Apopto_cytoskel_mod"/>
</dbReference>
<dbReference type="InterPro" id="IPR018253">
    <property type="entry name" value="DnaJ_domain_CS"/>
</dbReference>
<dbReference type="PANTHER" id="PTHR44145">
    <property type="entry name" value="DNAJ HOMOLOG SUBFAMILY A MEMBER 3, MITOCHONDRIAL"/>
    <property type="match status" value="1"/>
</dbReference>
<keyword evidence="2" id="KW-0472">Membrane</keyword>
<accession>A0A3B6VTJ9</accession>
<dbReference type="SMART" id="SM00271">
    <property type="entry name" value="DnaJ"/>
    <property type="match status" value="1"/>
</dbReference>
<dbReference type="Gene3D" id="1.10.287.110">
    <property type="entry name" value="DnaJ domain"/>
    <property type="match status" value="1"/>
</dbReference>
<dbReference type="GeneID" id="56438611"/>
<dbReference type="PANTHER" id="PTHR44145:SF3">
    <property type="entry name" value="DNAJ HOMOLOG SUBFAMILY A MEMBER 3, MITOCHONDRIAL"/>
    <property type="match status" value="1"/>
</dbReference>
<evidence type="ECO:0000313" key="5">
    <source>
        <dbReference type="Proteomes" id="UP000010793"/>
    </source>
</evidence>
<dbReference type="PROSITE" id="PS50076">
    <property type="entry name" value="DNAJ_2"/>
    <property type="match status" value="1"/>
</dbReference>
<dbReference type="RefSeq" id="WP_013242984.1">
    <property type="nucleotide sequence ID" value="NC_019908.1"/>
</dbReference>
<evidence type="ECO:0000256" key="1">
    <source>
        <dbReference type="ARBA" id="ARBA00023186"/>
    </source>
</evidence>
<proteinExistence type="predicted"/>